<dbReference type="SUPFAM" id="SSF102114">
    <property type="entry name" value="Radical SAM enzymes"/>
    <property type="match status" value="1"/>
</dbReference>
<evidence type="ECO:0000256" key="3">
    <source>
        <dbReference type="ARBA" id="ARBA00022723"/>
    </source>
</evidence>
<dbReference type="Pfam" id="PF02310">
    <property type="entry name" value="B12-binding"/>
    <property type="match status" value="1"/>
</dbReference>
<dbReference type="SMART" id="SM00729">
    <property type="entry name" value="Elp3"/>
    <property type="match status" value="1"/>
</dbReference>
<keyword evidence="3" id="KW-0479">Metal-binding</keyword>
<evidence type="ECO:0000313" key="8">
    <source>
        <dbReference type="EMBL" id="MCQ1528151.1"/>
    </source>
</evidence>
<dbReference type="InterPro" id="IPR023404">
    <property type="entry name" value="rSAM_horseshoe"/>
</dbReference>
<dbReference type="InterPro" id="IPR006638">
    <property type="entry name" value="Elp3/MiaA/NifB-like_rSAM"/>
</dbReference>
<comment type="caution">
    <text evidence="8">The sequence shown here is derived from an EMBL/GenBank/DDBJ whole genome shotgun (WGS) entry which is preliminary data.</text>
</comment>
<dbReference type="Gene3D" id="3.40.50.280">
    <property type="entry name" value="Cobalamin-binding domain"/>
    <property type="match status" value="1"/>
</dbReference>
<reference evidence="8 9" key="1">
    <citation type="submission" date="2021-10" db="EMBL/GenBank/DDBJ databases">
        <title>Lutispora strain m25 sp. nov., a thermophilic, non-spore-forming bacterium isolated from a lab-scale methanogenic bioreactor digesting anaerobic sludge.</title>
        <authorList>
            <person name="El Houari A."/>
            <person name="Mcdonald J."/>
        </authorList>
    </citation>
    <scope>NUCLEOTIDE SEQUENCE [LARGE SCALE GENOMIC DNA]</scope>
    <source>
        <strain evidence="9">m25</strain>
    </source>
</reference>
<accession>A0ABT1NE81</accession>
<gene>
    <name evidence="8" type="ORF">LJD61_01105</name>
</gene>
<dbReference type="InterPro" id="IPR058240">
    <property type="entry name" value="rSAM_sf"/>
</dbReference>
<protein>
    <submittedName>
        <fullName evidence="8">B12-binding domain-containing radical SAM protein</fullName>
    </submittedName>
</protein>
<dbReference type="PROSITE" id="PS51918">
    <property type="entry name" value="RADICAL_SAM"/>
    <property type="match status" value="1"/>
</dbReference>
<dbReference type="InterPro" id="IPR034466">
    <property type="entry name" value="Methyltransferase_Class_B"/>
</dbReference>
<proteinExistence type="predicted"/>
<dbReference type="Proteomes" id="UP001651880">
    <property type="component" value="Unassembled WGS sequence"/>
</dbReference>
<evidence type="ECO:0000256" key="2">
    <source>
        <dbReference type="ARBA" id="ARBA00022691"/>
    </source>
</evidence>
<dbReference type="Pfam" id="PF04055">
    <property type="entry name" value="Radical_SAM"/>
    <property type="match status" value="1"/>
</dbReference>
<keyword evidence="9" id="KW-1185">Reference proteome</keyword>
<dbReference type="Pfam" id="PF13311">
    <property type="entry name" value="DUF4080"/>
    <property type="match status" value="1"/>
</dbReference>
<dbReference type="SFLD" id="SFLDG01123">
    <property type="entry name" value="methyltransferase_(Class_B)"/>
    <property type="match status" value="1"/>
</dbReference>
<dbReference type="RefSeq" id="WP_255225649.1">
    <property type="nucleotide sequence ID" value="NZ_JAJEKE010000001.1"/>
</dbReference>
<dbReference type="PROSITE" id="PS51332">
    <property type="entry name" value="B12_BINDING"/>
    <property type="match status" value="1"/>
</dbReference>
<dbReference type="SFLD" id="SFLDS00029">
    <property type="entry name" value="Radical_SAM"/>
    <property type="match status" value="1"/>
</dbReference>
<evidence type="ECO:0000259" key="6">
    <source>
        <dbReference type="PROSITE" id="PS51332"/>
    </source>
</evidence>
<feature type="domain" description="B12-binding" evidence="6">
    <location>
        <begin position="4"/>
        <end position="137"/>
    </location>
</feature>
<evidence type="ECO:0000259" key="7">
    <source>
        <dbReference type="PROSITE" id="PS51918"/>
    </source>
</evidence>
<feature type="domain" description="Radical SAM core" evidence="7">
    <location>
        <begin position="175"/>
        <end position="408"/>
    </location>
</feature>
<keyword evidence="5" id="KW-0411">Iron-sulfur</keyword>
<dbReference type="InterPro" id="IPR051198">
    <property type="entry name" value="BchE-like"/>
</dbReference>
<name>A0ABT1NE81_9FIRM</name>
<dbReference type="PANTHER" id="PTHR43409:SF16">
    <property type="entry name" value="SLR0320 PROTEIN"/>
    <property type="match status" value="1"/>
</dbReference>
<dbReference type="PANTHER" id="PTHR43409">
    <property type="entry name" value="ANAEROBIC MAGNESIUM-PROTOPORPHYRIN IX MONOMETHYL ESTER CYCLASE-RELATED"/>
    <property type="match status" value="1"/>
</dbReference>
<organism evidence="8 9">
    <name type="scientific">Lutispora saccharofermentans</name>
    <dbReference type="NCBI Taxonomy" id="3024236"/>
    <lineage>
        <taxon>Bacteria</taxon>
        <taxon>Bacillati</taxon>
        <taxon>Bacillota</taxon>
        <taxon>Clostridia</taxon>
        <taxon>Lutisporales</taxon>
        <taxon>Lutisporaceae</taxon>
        <taxon>Lutispora</taxon>
    </lineage>
</organism>
<keyword evidence="4" id="KW-0408">Iron</keyword>
<dbReference type="EMBL" id="JAJEKE010000001">
    <property type="protein sequence ID" value="MCQ1528151.1"/>
    <property type="molecule type" value="Genomic_DNA"/>
</dbReference>
<sequence length="583" mass="67014">MDIQKLSLIALNSKFIHSNLAVRYLSSYLQKKNIKAYILEFSINDSFDSIIKKIYLSNSDVIAFSCYIWNRELVMKLGPSLKKVMPDSIIVLGGPEASYDVESTMKENPWIDYIISGEGEETLYEFASCLKSGHEAAQSIDGLACNKNGIIRINKPRNPIYDLDRLPFPYDSFNGLENKILYYETSRGCPFKCQYCLSSLEPGVRYFSLEKVYNDIDLFIENHVRQVKLVDRTFNCSKERCLKIMDYILSKKGNTNFHFEISGKLIDSDFLDMVRRAPKGIFQFEIGVQSTNDDTLETISRMESFESIKYNIIKLIDIGNCHVHLDLIAGLPCEDIKSFEKSFNDVYYLRPHMLQLGFLKLLRGSGLRQDADKYGILYNAHPPYEVLSTKEISYKDILELKVIEELVEIFHNSARFSKSLSYLIEEHNIKPFQFFKALGAYYADNDGFSRTLKISDHYELLYGFASKTIGSSCLFNELLKFDYFKSIGANMPACIQRFNSAAIKGRVTSFLKNEENIASHMPELISMDVRQKLKYIRFEIFDADMLGGLNQGKHILFSIKDPKGSAEDRLMSFPLDEFMKISM</sequence>
<evidence type="ECO:0000256" key="4">
    <source>
        <dbReference type="ARBA" id="ARBA00023004"/>
    </source>
</evidence>
<keyword evidence="2" id="KW-0949">S-adenosyl-L-methionine</keyword>
<dbReference type="InterPro" id="IPR006158">
    <property type="entry name" value="Cobalamin-bd"/>
</dbReference>
<dbReference type="SFLD" id="SFLDG01082">
    <property type="entry name" value="B12-binding_domain_containing"/>
    <property type="match status" value="1"/>
</dbReference>
<evidence type="ECO:0000256" key="5">
    <source>
        <dbReference type="ARBA" id="ARBA00023014"/>
    </source>
</evidence>
<dbReference type="InterPro" id="IPR007197">
    <property type="entry name" value="rSAM"/>
</dbReference>
<dbReference type="Gene3D" id="3.80.30.20">
    <property type="entry name" value="tm_1862 like domain"/>
    <property type="match status" value="1"/>
</dbReference>
<evidence type="ECO:0000256" key="1">
    <source>
        <dbReference type="ARBA" id="ARBA00001966"/>
    </source>
</evidence>
<comment type="cofactor">
    <cofactor evidence="1">
        <name>[4Fe-4S] cluster</name>
        <dbReference type="ChEBI" id="CHEBI:49883"/>
    </cofactor>
</comment>
<dbReference type="CDD" id="cd02068">
    <property type="entry name" value="radical_SAM_B12_BD"/>
    <property type="match status" value="1"/>
</dbReference>
<dbReference type="InterPro" id="IPR025288">
    <property type="entry name" value="DUF4080"/>
</dbReference>
<dbReference type="CDD" id="cd01335">
    <property type="entry name" value="Radical_SAM"/>
    <property type="match status" value="1"/>
</dbReference>
<evidence type="ECO:0000313" key="9">
    <source>
        <dbReference type="Proteomes" id="UP001651880"/>
    </source>
</evidence>